<organism evidence="1 2">
    <name type="scientific">Planococcus shenhongbingii</name>
    <dbReference type="NCBI Taxonomy" id="3058398"/>
    <lineage>
        <taxon>Bacteria</taxon>
        <taxon>Bacillati</taxon>
        <taxon>Bacillota</taxon>
        <taxon>Bacilli</taxon>
        <taxon>Bacillales</taxon>
        <taxon>Caryophanaceae</taxon>
        <taxon>Planococcus</taxon>
    </lineage>
</organism>
<keyword evidence="2" id="KW-1185">Reference proteome</keyword>
<dbReference type="RefSeq" id="WP_301856177.1">
    <property type="nucleotide sequence ID" value="NZ_JAUJWU010000002.1"/>
</dbReference>
<gene>
    <name evidence="1" type="ORF">QWY13_08540</name>
</gene>
<protein>
    <submittedName>
        <fullName evidence="1">Uncharacterized protein</fullName>
    </submittedName>
</protein>
<reference evidence="1 2" key="1">
    <citation type="submission" date="2023-07" db="EMBL/GenBank/DDBJ databases">
        <title>Novel species in genus Planococcus.</title>
        <authorList>
            <person name="Ning S."/>
        </authorList>
    </citation>
    <scope>NUCLEOTIDE SEQUENCE [LARGE SCALE GENOMIC DNA]</scope>
    <source>
        <strain evidence="1 2">N017</strain>
    </source>
</reference>
<sequence>MAIYYFMMEALPRPDNPEKEEFEGAFISCWVDSADMTSALTEASRYIKSEGWKILQVEEQFIAKRERYEGDPESLDLLEYFDQALEDGVSAIFHVWPKDEK</sequence>
<comment type="caution">
    <text evidence="1">The sequence shown here is derived from an EMBL/GenBank/DDBJ whole genome shotgun (WGS) entry which is preliminary data.</text>
</comment>
<dbReference type="EMBL" id="JAUJWU010000002">
    <property type="protein sequence ID" value="MDN7245548.1"/>
    <property type="molecule type" value="Genomic_DNA"/>
</dbReference>
<evidence type="ECO:0000313" key="2">
    <source>
        <dbReference type="Proteomes" id="UP001172142"/>
    </source>
</evidence>
<name>A0ABT8NCD5_9BACL</name>
<evidence type="ECO:0000313" key="1">
    <source>
        <dbReference type="EMBL" id="MDN7245548.1"/>
    </source>
</evidence>
<proteinExistence type="predicted"/>
<dbReference type="Proteomes" id="UP001172142">
    <property type="component" value="Unassembled WGS sequence"/>
</dbReference>
<accession>A0ABT8NCD5</accession>